<feature type="chain" id="PRO_5012797468" description="DUF3551 domain-containing protein" evidence="1">
    <location>
        <begin position="25"/>
        <end position="109"/>
    </location>
</feature>
<evidence type="ECO:0000313" key="2">
    <source>
        <dbReference type="EMBL" id="CRH07850.1"/>
    </source>
</evidence>
<dbReference type="EMBL" id="LO017727">
    <property type="protein sequence ID" value="CRH07850.1"/>
    <property type="molecule type" value="Genomic_DNA"/>
</dbReference>
<keyword evidence="1" id="KW-0732">Signal</keyword>
<dbReference type="InterPro" id="IPR021937">
    <property type="entry name" value="DUF3551"/>
</dbReference>
<gene>
    <name evidence="2" type="ORF">MAGMO_3720</name>
</gene>
<evidence type="ECO:0000256" key="1">
    <source>
        <dbReference type="SAM" id="SignalP"/>
    </source>
</evidence>
<dbReference type="AlphaFoldDB" id="A0A1S7LLV4"/>
<dbReference type="Pfam" id="PF12071">
    <property type="entry name" value="DUF3551"/>
    <property type="match status" value="1"/>
</dbReference>
<accession>A0A1S7LLV4</accession>
<sequence length="109" mass="12026">MKTCIGWAVALLLGSLFSTSPLQASQGLYCLSSLSGKHCNYQSLTACMQAAGKHGQCYLNRYGMLKPQGGAPFCIAERWRIQCTYPNMQSCQVQARARRAQCVPNPNYQ</sequence>
<name>A0A1S7LLV4_MAGMO</name>
<protein>
    <recommendedName>
        <fullName evidence="3">DUF3551 domain-containing protein</fullName>
    </recommendedName>
</protein>
<organism evidence="2">
    <name type="scientific">Magnetococcus massalia (strain MO-1)</name>
    <dbReference type="NCBI Taxonomy" id="451514"/>
    <lineage>
        <taxon>Bacteria</taxon>
        <taxon>Pseudomonadati</taxon>
        <taxon>Pseudomonadota</taxon>
        <taxon>Magnetococcia</taxon>
        <taxon>Magnetococcales</taxon>
        <taxon>Magnetococcaceae</taxon>
        <taxon>Magnetococcus</taxon>
    </lineage>
</organism>
<proteinExistence type="predicted"/>
<evidence type="ECO:0008006" key="3">
    <source>
        <dbReference type="Google" id="ProtNLM"/>
    </source>
</evidence>
<reference evidence="2" key="1">
    <citation type="submission" date="2015-04" db="EMBL/GenBank/DDBJ databases">
        <authorList>
            <person name="Syromyatnikov M.Y."/>
            <person name="Popov V.N."/>
        </authorList>
    </citation>
    <scope>NUCLEOTIDE SEQUENCE</scope>
    <source>
        <strain evidence="2">MO-1</strain>
    </source>
</reference>
<feature type="signal peptide" evidence="1">
    <location>
        <begin position="1"/>
        <end position="24"/>
    </location>
</feature>